<accession>A0A9L0J1H8</accession>
<dbReference type="AlphaFoldDB" id="A0A9L0J1H8"/>
<dbReference type="GeneTree" id="ENSGT00940000155765"/>
<dbReference type="Ensembl" id="ENSEAST00005069061.1">
    <property type="protein sequence ID" value="ENSEASP00005046984.1"/>
    <property type="gene ID" value="ENSEASG00005004580.2"/>
</dbReference>
<keyword evidence="3" id="KW-1185">Reference proteome</keyword>
<proteinExistence type="predicted"/>
<reference evidence="2 3" key="1">
    <citation type="journal article" date="2020" name="Nat. Commun.">
        <title>Donkey genomes provide new insights into domestication and selection for coat color.</title>
        <authorList>
            <person name="Wang"/>
            <person name="C."/>
            <person name="Li"/>
            <person name="H."/>
            <person name="Guo"/>
            <person name="Y."/>
            <person name="Huang"/>
            <person name="J."/>
            <person name="Sun"/>
            <person name="Y."/>
            <person name="Min"/>
            <person name="J."/>
            <person name="Wang"/>
            <person name="J."/>
            <person name="Fang"/>
            <person name="X."/>
            <person name="Zhao"/>
            <person name="Z."/>
            <person name="Wang"/>
            <person name="S."/>
            <person name="Zhang"/>
            <person name="Y."/>
            <person name="Liu"/>
            <person name="Q."/>
            <person name="Jiang"/>
            <person name="Q."/>
            <person name="Wang"/>
            <person name="X."/>
            <person name="Guo"/>
            <person name="Y."/>
            <person name="Yang"/>
            <person name="C."/>
            <person name="Wang"/>
            <person name="Y."/>
            <person name="Tian"/>
            <person name="F."/>
            <person name="Zhuang"/>
            <person name="G."/>
            <person name="Fan"/>
            <person name="Y."/>
            <person name="Gao"/>
            <person name="Q."/>
            <person name="Li"/>
            <person name="Y."/>
            <person name="Ju"/>
            <person name="Z."/>
            <person name="Li"/>
            <person name="J."/>
            <person name="Li"/>
            <person name="R."/>
            <person name="Hou"/>
            <person name="M."/>
            <person name="Yang"/>
            <person name="G."/>
            <person name="Liu"/>
            <person name="G."/>
            <person name="Liu"/>
            <person name="W."/>
            <person name="Guo"/>
            <person name="J."/>
            <person name="Pan"/>
            <person name="S."/>
            <person name="Fan"/>
            <person name="G."/>
            <person name="Zhang"/>
            <person name="W."/>
            <person name="Zhang"/>
            <person name="R."/>
            <person name="Yu"/>
            <person name="J."/>
            <person name="Zhang"/>
            <person name="X."/>
            <person name="Yin"/>
            <person name="Q."/>
            <person name="Ji"/>
            <person name="C."/>
            <person name="Jin"/>
            <person name="Y."/>
            <person name="Yue"/>
            <person name="G."/>
            <person name="Liu"/>
            <person name="M."/>
            <person name="Xu"/>
            <person name="J."/>
            <person name="Liu"/>
            <person name="S."/>
            <person name="Jordana"/>
            <person name="J."/>
            <person name="Noce"/>
            <person name="A."/>
            <person name="Amills"/>
            <person name="M."/>
            <person name="Wu"/>
            <person name="D.D."/>
            <person name="Li"/>
            <person name="S."/>
            <person name="Zhou"/>
            <person name="X. and Zhong"/>
            <person name="J."/>
        </authorList>
    </citation>
    <scope>NUCLEOTIDE SEQUENCE [LARGE SCALE GENOMIC DNA]</scope>
</reference>
<reference evidence="2" key="3">
    <citation type="submission" date="2025-09" db="UniProtKB">
        <authorList>
            <consortium name="Ensembl"/>
        </authorList>
    </citation>
    <scope>IDENTIFICATION</scope>
</reference>
<reference evidence="2" key="2">
    <citation type="submission" date="2025-08" db="UniProtKB">
        <authorList>
            <consortium name="Ensembl"/>
        </authorList>
    </citation>
    <scope>IDENTIFICATION</scope>
</reference>
<sequence length="88" mass="9421">MNFRRIKLNIFLSSQSRLIISICEIMSTDQGSSTCPKITVDPPGLKSSTTTLVDQNASDEEAQGINGRTPAKHSAASPKPQGTLIGDF</sequence>
<evidence type="ECO:0000313" key="2">
    <source>
        <dbReference type="Ensembl" id="ENSEASP00005046984.1"/>
    </source>
</evidence>
<protein>
    <submittedName>
        <fullName evidence="2">Uncharacterized protein</fullName>
    </submittedName>
</protein>
<feature type="region of interest" description="Disordered" evidence="1">
    <location>
        <begin position="55"/>
        <end position="88"/>
    </location>
</feature>
<evidence type="ECO:0000256" key="1">
    <source>
        <dbReference type="SAM" id="MobiDB-lite"/>
    </source>
</evidence>
<dbReference type="Proteomes" id="UP000694387">
    <property type="component" value="Chromosome 8"/>
</dbReference>
<organism evidence="2 3">
    <name type="scientific">Equus asinus</name>
    <name type="common">Donkey</name>
    <name type="synonym">Equus africanus asinus</name>
    <dbReference type="NCBI Taxonomy" id="9793"/>
    <lineage>
        <taxon>Eukaryota</taxon>
        <taxon>Metazoa</taxon>
        <taxon>Chordata</taxon>
        <taxon>Craniata</taxon>
        <taxon>Vertebrata</taxon>
        <taxon>Euteleostomi</taxon>
        <taxon>Mammalia</taxon>
        <taxon>Eutheria</taxon>
        <taxon>Laurasiatheria</taxon>
        <taxon>Perissodactyla</taxon>
        <taxon>Equidae</taxon>
        <taxon>Equus</taxon>
    </lineage>
</organism>
<evidence type="ECO:0000313" key="3">
    <source>
        <dbReference type="Proteomes" id="UP000694387"/>
    </source>
</evidence>
<name>A0A9L0J1H8_EQUAS</name>